<protein>
    <submittedName>
        <fullName evidence="1">Uncharacterized protein</fullName>
    </submittedName>
</protein>
<reference evidence="1 2" key="1">
    <citation type="journal article" date="2012" name="Eukaryot. Cell">
        <title>Draft genome sequence of CBS 2479, the standard type strain of Trichosporon asahii.</title>
        <authorList>
            <person name="Yang R.Y."/>
            <person name="Li H.T."/>
            <person name="Zhu H."/>
            <person name="Zhou G.P."/>
            <person name="Wang M."/>
            <person name="Wang L."/>
        </authorList>
    </citation>
    <scope>NUCLEOTIDE SEQUENCE [LARGE SCALE GENOMIC DNA]</scope>
    <source>
        <strain evidence="2">ATCC 90039 / CBS 2479 / JCM 2466 / KCTC 7840 / NCYC 2677 / UAMH 7654</strain>
    </source>
</reference>
<dbReference type="VEuPathDB" id="FungiDB:A1Q1_02711"/>
<evidence type="ECO:0000313" key="2">
    <source>
        <dbReference type="Proteomes" id="UP000002748"/>
    </source>
</evidence>
<dbReference type="PANTHER" id="PTHR13166:SF7">
    <property type="entry name" value="LYR MOTIF-CONTAINING PROTEIN 4"/>
    <property type="match status" value="1"/>
</dbReference>
<dbReference type="GO" id="GO:0005739">
    <property type="term" value="C:mitochondrion"/>
    <property type="evidence" value="ECO:0007669"/>
    <property type="project" value="TreeGrafter"/>
</dbReference>
<sequence length="129" mass="14297">MSTKPTLAQVQALYNATRQASQRYASYNFRKYFLQHTDETFAPALALLGDKTTTPPDALKAAGAAAQAAQNGYGAPHHLPDLVNDNGVLKEDKLESWWKLAQSEFGPIERQGQISEMYKGTQRLVVENE</sequence>
<dbReference type="GeneID" id="25986224"/>
<comment type="caution">
    <text evidence="1">The sequence shown here is derived from an EMBL/GenBank/DDBJ whole genome shotgun (WGS) entry which is preliminary data.</text>
</comment>
<dbReference type="OrthoDB" id="275715at2759"/>
<dbReference type="EMBL" id="ALBS01000207">
    <property type="protein sequence ID" value="EJT48292.1"/>
    <property type="molecule type" value="Genomic_DNA"/>
</dbReference>
<dbReference type="KEGG" id="tasa:A1Q1_02711"/>
<dbReference type="InterPro" id="IPR051522">
    <property type="entry name" value="ISC_assembly_LYR"/>
</dbReference>
<dbReference type="Proteomes" id="UP000002748">
    <property type="component" value="Unassembled WGS sequence"/>
</dbReference>
<evidence type="ECO:0000313" key="1">
    <source>
        <dbReference type="EMBL" id="EJT48292.1"/>
    </source>
</evidence>
<proteinExistence type="predicted"/>
<accession>J6EZJ2</accession>
<dbReference type="GO" id="GO:0016226">
    <property type="term" value="P:iron-sulfur cluster assembly"/>
    <property type="evidence" value="ECO:0007669"/>
    <property type="project" value="TreeGrafter"/>
</dbReference>
<dbReference type="RefSeq" id="XP_014179447.1">
    <property type="nucleotide sequence ID" value="XM_014323972.1"/>
</dbReference>
<dbReference type="PANTHER" id="PTHR13166">
    <property type="entry name" value="PROTEIN C6ORF149"/>
    <property type="match status" value="1"/>
</dbReference>
<dbReference type="HOGENOM" id="CLU_120076_2_0_1"/>
<dbReference type="AlphaFoldDB" id="J6EZJ2"/>
<name>J6EZJ2_TRIAS</name>
<organism evidence="1 2">
    <name type="scientific">Trichosporon asahii var. asahii (strain ATCC 90039 / CBS 2479 / JCM 2466 / KCTC 7840 / NBRC 103889/ NCYC 2677 / UAMH 7654)</name>
    <name type="common">Yeast</name>
    <dbReference type="NCBI Taxonomy" id="1186058"/>
    <lineage>
        <taxon>Eukaryota</taxon>
        <taxon>Fungi</taxon>
        <taxon>Dikarya</taxon>
        <taxon>Basidiomycota</taxon>
        <taxon>Agaricomycotina</taxon>
        <taxon>Tremellomycetes</taxon>
        <taxon>Trichosporonales</taxon>
        <taxon>Trichosporonaceae</taxon>
        <taxon>Trichosporon</taxon>
    </lineage>
</organism>
<dbReference type="GO" id="GO:1990221">
    <property type="term" value="C:L-cysteine desulfurase complex"/>
    <property type="evidence" value="ECO:0007669"/>
    <property type="project" value="TreeGrafter"/>
</dbReference>
<gene>
    <name evidence="1" type="ORF">A1Q1_02711</name>
</gene>